<dbReference type="Proteomes" id="UP000722750">
    <property type="component" value="Unassembled WGS sequence"/>
</dbReference>
<evidence type="ECO:0000313" key="2">
    <source>
        <dbReference type="Proteomes" id="UP000722750"/>
    </source>
</evidence>
<proteinExistence type="predicted"/>
<dbReference type="AlphaFoldDB" id="A0A942A4Z6"/>
<dbReference type="EMBL" id="JAANXD010000059">
    <property type="protein sequence ID" value="MBS1258362.1"/>
    <property type="molecule type" value="Genomic_DNA"/>
</dbReference>
<accession>A0A942A4Z6</accession>
<evidence type="ECO:0000313" key="1">
    <source>
        <dbReference type="EMBL" id="MBS1258362.1"/>
    </source>
</evidence>
<reference evidence="1" key="1">
    <citation type="journal article" date="2021" name="ISME J.">
        <title>Fine-scale metabolic discontinuity in a stratified prokaryote microbiome of a Red Sea deep halocline.</title>
        <authorList>
            <person name="Michoud G."/>
            <person name="Ngugi D.K."/>
            <person name="Barozzi A."/>
            <person name="Merlino G."/>
            <person name="Calleja M.L."/>
            <person name="Delgado-Huertas A."/>
            <person name="Moran X.A.G."/>
            <person name="Daffonchio D."/>
        </authorList>
    </citation>
    <scope>NUCLEOTIDE SEQUENCE</scope>
    <source>
        <strain evidence="1">SuakinDeep_MAG55_1</strain>
    </source>
</reference>
<organism evidence="1 2">
    <name type="scientific">Candidatus Scalindua arabica</name>
    <dbReference type="NCBI Taxonomy" id="1127984"/>
    <lineage>
        <taxon>Bacteria</taxon>
        <taxon>Pseudomonadati</taxon>
        <taxon>Planctomycetota</taxon>
        <taxon>Candidatus Brocadiia</taxon>
        <taxon>Candidatus Brocadiales</taxon>
        <taxon>Candidatus Scalinduaceae</taxon>
        <taxon>Candidatus Scalindua</taxon>
    </lineage>
</organism>
<name>A0A942A4Z6_9BACT</name>
<gene>
    <name evidence="1" type="ORF">MAG551_01420</name>
</gene>
<comment type="caution">
    <text evidence="1">The sequence shown here is derived from an EMBL/GenBank/DDBJ whole genome shotgun (WGS) entry which is preliminary data.</text>
</comment>
<protein>
    <submittedName>
        <fullName evidence="1">Uncharacterized protein</fullName>
    </submittedName>
</protein>
<sequence length="108" mass="13080">MPNTLEIDKDIYNALVESFGEDMLKDKISDILLSAIERRVEQYTREILKFEEKYGVSFKEFEQMWDEGQIKEKHNHELESDFIDWEMLDMEKKELLSVLSKLKRFKKK</sequence>